<proteinExistence type="predicted"/>
<accession>A0ABR1LTF7</accession>
<comment type="caution">
    <text evidence="2">The sequence shown here is derived from an EMBL/GenBank/DDBJ whole genome shotgun (WGS) entry which is preliminary data.</text>
</comment>
<sequence length="83" mass="9727">MVLIVAMLLTCLLCFYPQLQAPSFVVLNRRDIPDVFAYRRLDNEPLPELLASTHERRFRTSIPESGHRFWSGQQQFYSISRLA</sequence>
<keyword evidence="3" id="KW-1185">Reference proteome</keyword>
<name>A0ABR1LTF7_9PEZI</name>
<reference evidence="2 3" key="1">
    <citation type="submission" date="2024-04" db="EMBL/GenBank/DDBJ databases">
        <title>Phyllosticta paracitricarpa is synonymous to the EU quarantine fungus P. citricarpa based on phylogenomic analyses.</title>
        <authorList>
            <consortium name="Lawrence Berkeley National Laboratory"/>
            <person name="Van ingen-buijs V.A."/>
            <person name="Van westerhoven A.C."/>
            <person name="Haridas S."/>
            <person name="Skiadas P."/>
            <person name="Martin F."/>
            <person name="Groenewald J.Z."/>
            <person name="Crous P.W."/>
            <person name="Seidl M.F."/>
        </authorList>
    </citation>
    <scope>NUCLEOTIDE SEQUENCE [LARGE SCALE GENOMIC DNA]</scope>
    <source>
        <strain evidence="2 3">CPC 17464</strain>
    </source>
</reference>
<organism evidence="2 3">
    <name type="scientific">Phyllosticta citribraziliensis</name>
    <dbReference type="NCBI Taxonomy" id="989973"/>
    <lineage>
        <taxon>Eukaryota</taxon>
        <taxon>Fungi</taxon>
        <taxon>Dikarya</taxon>
        <taxon>Ascomycota</taxon>
        <taxon>Pezizomycotina</taxon>
        <taxon>Dothideomycetes</taxon>
        <taxon>Dothideomycetes incertae sedis</taxon>
        <taxon>Botryosphaeriales</taxon>
        <taxon>Phyllostictaceae</taxon>
        <taxon>Phyllosticta</taxon>
    </lineage>
</organism>
<protein>
    <submittedName>
        <fullName evidence="2">Uncharacterized protein</fullName>
    </submittedName>
</protein>
<feature type="signal peptide" evidence="1">
    <location>
        <begin position="1"/>
        <end position="21"/>
    </location>
</feature>
<dbReference type="Proteomes" id="UP001360953">
    <property type="component" value="Unassembled WGS sequence"/>
</dbReference>
<evidence type="ECO:0000313" key="3">
    <source>
        <dbReference type="Proteomes" id="UP001360953"/>
    </source>
</evidence>
<dbReference type="RefSeq" id="XP_066656123.1">
    <property type="nucleotide sequence ID" value="XM_066800018.1"/>
</dbReference>
<feature type="chain" id="PRO_5046026761" evidence="1">
    <location>
        <begin position="22"/>
        <end position="83"/>
    </location>
</feature>
<evidence type="ECO:0000313" key="2">
    <source>
        <dbReference type="EMBL" id="KAK7538436.1"/>
    </source>
</evidence>
<evidence type="ECO:0000256" key="1">
    <source>
        <dbReference type="SAM" id="SignalP"/>
    </source>
</evidence>
<dbReference type="GeneID" id="92032924"/>
<gene>
    <name evidence="2" type="ORF">J3D65DRAFT_621998</name>
</gene>
<dbReference type="EMBL" id="JBBPEH010000005">
    <property type="protein sequence ID" value="KAK7538436.1"/>
    <property type="molecule type" value="Genomic_DNA"/>
</dbReference>
<keyword evidence="1" id="KW-0732">Signal</keyword>